<evidence type="ECO:0000313" key="13">
    <source>
        <dbReference type="EMBL" id="MBN2908527.1"/>
    </source>
</evidence>
<dbReference type="SUPFAM" id="SSF57884">
    <property type="entry name" value="Ada DNA repair protein, N-terminal domain (N-Ada 10)"/>
    <property type="match status" value="1"/>
</dbReference>
<dbReference type="SMART" id="SM00342">
    <property type="entry name" value="HTH_ARAC"/>
    <property type="match status" value="1"/>
</dbReference>
<dbReference type="InterPro" id="IPR018062">
    <property type="entry name" value="HTH_AraC-typ_CS"/>
</dbReference>
<dbReference type="PANTHER" id="PTHR43280:SF2">
    <property type="entry name" value="HTH-TYPE TRANSCRIPTIONAL REGULATOR EXSA"/>
    <property type="match status" value="1"/>
</dbReference>
<evidence type="ECO:0000256" key="8">
    <source>
        <dbReference type="ARBA" id="ARBA00023125"/>
    </source>
</evidence>
<dbReference type="EMBL" id="JAFHAP010000004">
    <property type="protein sequence ID" value="MBN2908527.1"/>
    <property type="molecule type" value="Genomic_DNA"/>
</dbReference>
<keyword evidence="6" id="KW-0862">Zinc</keyword>
<keyword evidence="7" id="KW-0805">Transcription regulation</keyword>
<keyword evidence="8" id="KW-0238">DNA-binding</keyword>
<dbReference type="Proteomes" id="UP001177120">
    <property type="component" value="Unassembled WGS sequence"/>
</dbReference>
<dbReference type="InterPro" id="IPR009057">
    <property type="entry name" value="Homeodomain-like_sf"/>
</dbReference>
<sequence>MNEALWKAIVNCETTFDGKYYYGVITTGIFCRPSCRSRTPNIRNVRIFRSVDEAIVSGFRPCKRCLPDQGPLGPDAELVEDVKKMIHTRYHDKLTLAQLSGEVTISPYHLHRIFKRFTGMTPAEYLLQFRINAAKQALKDPRYNTITEIALAIGFNSLSHFSSVFQKVTGQTPSEFRNSHLKSVKGGERFDQRTGECLLGHM</sequence>
<dbReference type="GO" id="GO:0032259">
    <property type="term" value="P:methylation"/>
    <property type="evidence" value="ECO:0007669"/>
    <property type="project" value="UniProtKB-KW"/>
</dbReference>
<evidence type="ECO:0000256" key="7">
    <source>
        <dbReference type="ARBA" id="ARBA00023015"/>
    </source>
</evidence>
<dbReference type="InterPro" id="IPR016220">
    <property type="entry name" value="Me-P-triester_DNA_alkyl-Trfase"/>
</dbReference>
<accession>A0ABS2WG57</accession>
<evidence type="ECO:0000256" key="4">
    <source>
        <dbReference type="ARBA" id="ARBA00022723"/>
    </source>
</evidence>
<keyword evidence="9" id="KW-0010">Activator</keyword>
<dbReference type="Pfam" id="PF12833">
    <property type="entry name" value="HTH_18"/>
    <property type="match status" value="1"/>
</dbReference>
<dbReference type="PANTHER" id="PTHR43280">
    <property type="entry name" value="ARAC-FAMILY TRANSCRIPTIONAL REGULATOR"/>
    <property type="match status" value="1"/>
</dbReference>
<protein>
    <submittedName>
        <fullName evidence="13">Methylphosphotriester-DNA--protein-cysteine methyltransferase family protein</fullName>
    </submittedName>
</protein>
<comment type="caution">
    <text evidence="13">The sequence shown here is derived from an EMBL/GenBank/DDBJ whole genome shotgun (WGS) entry which is preliminary data.</text>
</comment>
<comment type="cofactor">
    <cofactor evidence="1">
        <name>Zn(2+)</name>
        <dbReference type="ChEBI" id="CHEBI:29105"/>
    </cofactor>
</comment>
<dbReference type="InterPro" id="IPR020449">
    <property type="entry name" value="Tscrpt_reg_AraC-type_HTH"/>
</dbReference>
<dbReference type="InterPro" id="IPR035451">
    <property type="entry name" value="Ada-like_dom_sf"/>
</dbReference>
<evidence type="ECO:0000256" key="11">
    <source>
        <dbReference type="ARBA" id="ARBA00023204"/>
    </source>
</evidence>
<dbReference type="Gene3D" id="3.40.10.10">
    <property type="entry name" value="DNA Methylphosphotriester Repair Domain"/>
    <property type="match status" value="1"/>
</dbReference>
<keyword evidence="5" id="KW-0227">DNA damage</keyword>
<dbReference type="Pfam" id="PF02805">
    <property type="entry name" value="Ada_Zn_binding"/>
    <property type="match status" value="1"/>
</dbReference>
<dbReference type="InterPro" id="IPR018060">
    <property type="entry name" value="HTH_AraC"/>
</dbReference>
<dbReference type="RefSeq" id="WP_205492702.1">
    <property type="nucleotide sequence ID" value="NZ_JAFHAP010000004.1"/>
</dbReference>
<keyword evidence="2 13" id="KW-0489">Methyltransferase</keyword>
<keyword evidence="3" id="KW-0808">Transferase</keyword>
<evidence type="ECO:0000256" key="3">
    <source>
        <dbReference type="ARBA" id="ARBA00022679"/>
    </source>
</evidence>
<evidence type="ECO:0000256" key="9">
    <source>
        <dbReference type="ARBA" id="ARBA00023159"/>
    </source>
</evidence>
<dbReference type="PIRSF" id="PIRSF000408">
    <property type="entry name" value="Alkyltransferas_AdaA"/>
    <property type="match status" value="1"/>
</dbReference>
<proteinExistence type="predicted"/>
<dbReference type="PROSITE" id="PS00041">
    <property type="entry name" value="HTH_ARAC_FAMILY_1"/>
    <property type="match status" value="1"/>
</dbReference>
<feature type="domain" description="HTH araC/xylS-type" evidence="12">
    <location>
        <begin position="80"/>
        <end position="179"/>
    </location>
</feature>
<keyword evidence="14" id="KW-1185">Reference proteome</keyword>
<evidence type="ECO:0000256" key="10">
    <source>
        <dbReference type="ARBA" id="ARBA00023163"/>
    </source>
</evidence>
<evidence type="ECO:0000256" key="5">
    <source>
        <dbReference type="ARBA" id="ARBA00022763"/>
    </source>
</evidence>
<evidence type="ECO:0000256" key="6">
    <source>
        <dbReference type="ARBA" id="ARBA00022833"/>
    </source>
</evidence>
<gene>
    <name evidence="13" type="ORF">JQC72_03215</name>
</gene>
<dbReference type="PROSITE" id="PS01124">
    <property type="entry name" value="HTH_ARAC_FAMILY_2"/>
    <property type="match status" value="1"/>
</dbReference>
<evidence type="ECO:0000256" key="2">
    <source>
        <dbReference type="ARBA" id="ARBA00022603"/>
    </source>
</evidence>
<keyword evidence="4" id="KW-0479">Metal-binding</keyword>
<evidence type="ECO:0000313" key="14">
    <source>
        <dbReference type="Proteomes" id="UP001177120"/>
    </source>
</evidence>
<dbReference type="InterPro" id="IPR004026">
    <property type="entry name" value="Ada_DNA_repair_Zn-bd"/>
</dbReference>
<evidence type="ECO:0000259" key="12">
    <source>
        <dbReference type="PROSITE" id="PS01124"/>
    </source>
</evidence>
<organism evidence="13 14">
    <name type="scientific">Polycladomyces zharkentensis</name>
    <dbReference type="NCBI Taxonomy" id="2807616"/>
    <lineage>
        <taxon>Bacteria</taxon>
        <taxon>Bacillati</taxon>
        <taxon>Bacillota</taxon>
        <taxon>Bacilli</taxon>
        <taxon>Bacillales</taxon>
        <taxon>Thermoactinomycetaceae</taxon>
        <taxon>Polycladomyces</taxon>
    </lineage>
</organism>
<dbReference type="GO" id="GO:0008168">
    <property type="term" value="F:methyltransferase activity"/>
    <property type="evidence" value="ECO:0007669"/>
    <property type="project" value="UniProtKB-KW"/>
</dbReference>
<dbReference type="PRINTS" id="PR00032">
    <property type="entry name" value="HTHARAC"/>
</dbReference>
<dbReference type="Gene3D" id="1.10.10.60">
    <property type="entry name" value="Homeodomain-like"/>
    <property type="match status" value="2"/>
</dbReference>
<keyword evidence="10" id="KW-0804">Transcription</keyword>
<dbReference type="SUPFAM" id="SSF46689">
    <property type="entry name" value="Homeodomain-like"/>
    <property type="match status" value="2"/>
</dbReference>
<evidence type="ECO:0000256" key="1">
    <source>
        <dbReference type="ARBA" id="ARBA00001947"/>
    </source>
</evidence>
<reference evidence="13" key="1">
    <citation type="journal article" date="2024" name="Int. J. Syst. Evol. Microbiol.">
        <title>Polycladomyces zharkentensis sp. nov., a novel thermophilic cellulose- and starch-degrading member of the Bacillota from a geothermal aquifer in Kazakhstan.</title>
        <authorList>
            <person name="Mashzhan A."/>
            <person name="Kistaubayeva A."/>
            <person name="Javier-Lopez R."/>
            <person name="Bissenova U."/>
            <person name="Bissenbay A."/>
            <person name="Birkeland N.K."/>
        </authorList>
    </citation>
    <scope>NUCLEOTIDE SEQUENCE</scope>
    <source>
        <strain evidence="13">ZKZ2T</strain>
    </source>
</reference>
<name>A0ABS2WG57_9BACL</name>
<keyword evidence="11" id="KW-0234">DNA repair</keyword>